<protein>
    <recommendedName>
        <fullName evidence="1">DUF7083 domain-containing protein</fullName>
    </recommendedName>
</protein>
<accession>A0A368F958</accession>
<dbReference type="AlphaFoldDB" id="A0A368F958"/>
<reference evidence="2 3" key="1">
    <citation type="submission" date="2014-10" db="EMBL/GenBank/DDBJ databases">
        <title>Draft genome of the hookworm Ancylostoma caninum.</title>
        <authorList>
            <person name="Mitreva M."/>
        </authorList>
    </citation>
    <scope>NUCLEOTIDE SEQUENCE [LARGE SCALE GENOMIC DNA]</scope>
    <source>
        <strain evidence="2 3">Baltimore</strain>
    </source>
</reference>
<name>A0A368F958_ANCCA</name>
<dbReference type="EMBL" id="JOJR01002434">
    <property type="protein sequence ID" value="RCN28643.1"/>
    <property type="molecule type" value="Genomic_DNA"/>
</dbReference>
<dbReference type="Pfam" id="PF23309">
    <property type="entry name" value="DUF7083"/>
    <property type="match status" value="1"/>
</dbReference>
<gene>
    <name evidence="2" type="ORF">ANCCAN_25611</name>
</gene>
<organism evidence="2 3">
    <name type="scientific">Ancylostoma caninum</name>
    <name type="common">Dog hookworm</name>
    <dbReference type="NCBI Taxonomy" id="29170"/>
    <lineage>
        <taxon>Eukaryota</taxon>
        <taxon>Metazoa</taxon>
        <taxon>Ecdysozoa</taxon>
        <taxon>Nematoda</taxon>
        <taxon>Chromadorea</taxon>
        <taxon>Rhabditida</taxon>
        <taxon>Rhabditina</taxon>
        <taxon>Rhabditomorpha</taxon>
        <taxon>Strongyloidea</taxon>
        <taxon>Ancylostomatidae</taxon>
        <taxon>Ancylostomatinae</taxon>
        <taxon>Ancylostoma</taxon>
    </lineage>
</organism>
<evidence type="ECO:0000259" key="1">
    <source>
        <dbReference type="Pfam" id="PF23309"/>
    </source>
</evidence>
<proteinExistence type="predicted"/>
<comment type="caution">
    <text evidence="2">The sequence shown here is derived from an EMBL/GenBank/DDBJ whole genome shotgun (WGS) entry which is preliminary data.</text>
</comment>
<keyword evidence="3" id="KW-1185">Reference proteome</keyword>
<dbReference type="Proteomes" id="UP000252519">
    <property type="component" value="Unassembled WGS sequence"/>
</dbReference>
<dbReference type="InterPro" id="IPR055510">
    <property type="entry name" value="DUF7083"/>
</dbReference>
<sequence>MVDADTLRAIPDAQATQQQKTLNAGATPTAALTTVFVTKSLSAHLPEFIYDLDNGGRFNVWCNCYEDIIAKDGSTLDDVARARLVVSKLDAATFARFTIQILPKKTSDVSLDETVKTFKELFRHNTSVFACRYVYLRAQRNDETLRDYPDWSITS</sequence>
<evidence type="ECO:0000313" key="2">
    <source>
        <dbReference type="EMBL" id="RCN28643.1"/>
    </source>
</evidence>
<dbReference type="STRING" id="29170.A0A368F958"/>
<dbReference type="OrthoDB" id="5830452at2759"/>
<evidence type="ECO:0000313" key="3">
    <source>
        <dbReference type="Proteomes" id="UP000252519"/>
    </source>
</evidence>
<feature type="domain" description="DUF7083" evidence="1">
    <location>
        <begin position="38"/>
        <end position="124"/>
    </location>
</feature>